<reference evidence="2" key="1">
    <citation type="submission" date="2024-06" db="EMBL/GenBank/DDBJ databases">
        <authorList>
            <person name="Fan A."/>
            <person name="Zhang F.Y."/>
            <person name="Zhang L."/>
        </authorList>
    </citation>
    <scope>NUCLEOTIDE SEQUENCE</scope>
    <source>
        <strain evidence="2">Y61</strain>
    </source>
</reference>
<gene>
    <name evidence="2" type="ORF">ABNN70_14315</name>
</gene>
<dbReference type="Gene3D" id="3.40.50.1110">
    <property type="entry name" value="SGNH hydrolase"/>
    <property type="match status" value="1"/>
</dbReference>
<dbReference type="InterPro" id="IPR045136">
    <property type="entry name" value="Iah1-like"/>
</dbReference>
<evidence type="ECO:0000313" key="2">
    <source>
        <dbReference type="EMBL" id="XCJ16789.1"/>
    </source>
</evidence>
<proteinExistence type="predicted"/>
<dbReference type="InterPro" id="IPR013830">
    <property type="entry name" value="SGNH_hydro"/>
</dbReference>
<dbReference type="SUPFAM" id="SSF52266">
    <property type="entry name" value="SGNH hydrolase"/>
    <property type="match status" value="1"/>
</dbReference>
<organism evidence="2">
    <name type="scientific">Sporolactobacillus sp. Y61</name>
    <dbReference type="NCBI Taxonomy" id="3160863"/>
    <lineage>
        <taxon>Bacteria</taxon>
        <taxon>Bacillati</taxon>
        <taxon>Bacillota</taxon>
        <taxon>Bacilli</taxon>
        <taxon>Bacillales</taxon>
        <taxon>Sporolactobacillaceae</taxon>
        <taxon>Sporolactobacillus</taxon>
    </lineage>
</organism>
<dbReference type="EMBL" id="CP159510">
    <property type="protein sequence ID" value="XCJ16789.1"/>
    <property type="molecule type" value="Genomic_DNA"/>
</dbReference>
<name>A0AAU8IEY5_9BACL</name>
<dbReference type="PANTHER" id="PTHR14209:SF19">
    <property type="entry name" value="ISOAMYL ACETATE-HYDROLYZING ESTERASE 1 HOMOLOG"/>
    <property type="match status" value="1"/>
</dbReference>
<accession>A0AAU8IEY5</accession>
<protein>
    <submittedName>
        <fullName evidence="2">GDSL-type esterase/lipase family protein</fullName>
    </submittedName>
</protein>
<sequence length="189" mass="21095">MHTLICFGDSITAGWNGCEDTPRLTDRLKADLGWKRIINAGVSGDTTSGAIRRMDKDVLSHDFEKATILFGANDSSYHKGIPLDQFTDQLKCIVQAISPERCILLTPSPIIDERQTGKRTNSRIALYAEGVRRVASDRKVPLIDLHHAMRAYGDYTDKLLSDGLHFSDRGYDFLSGLITKKINELEKKG</sequence>
<evidence type="ECO:0000259" key="1">
    <source>
        <dbReference type="Pfam" id="PF13472"/>
    </source>
</evidence>
<dbReference type="AlphaFoldDB" id="A0AAU8IEY5"/>
<feature type="domain" description="SGNH hydrolase-type esterase" evidence="1">
    <location>
        <begin position="6"/>
        <end position="172"/>
    </location>
</feature>
<dbReference type="InterPro" id="IPR036514">
    <property type="entry name" value="SGNH_hydro_sf"/>
</dbReference>
<dbReference type="Pfam" id="PF13472">
    <property type="entry name" value="Lipase_GDSL_2"/>
    <property type="match status" value="1"/>
</dbReference>
<dbReference type="RefSeq" id="WP_353948172.1">
    <property type="nucleotide sequence ID" value="NZ_CP159510.1"/>
</dbReference>
<dbReference type="PANTHER" id="PTHR14209">
    <property type="entry name" value="ISOAMYL ACETATE-HYDROLYZING ESTERASE 1"/>
    <property type="match status" value="1"/>
</dbReference>